<dbReference type="Gene3D" id="3.90.550.10">
    <property type="entry name" value="Spore Coat Polysaccharide Biosynthesis Protein SpsA, Chain A"/>
    <property type="match status" value="1"/>
</dbReference>
<organism evidence="1 2">
    <name type="scientific">Aquimonas voraii</name>
    <dbReference type="NCBI Taxonomy" id="265719"/>
    <lineage>
        <taxon>Bacteria</taxon>
        <taxon>Pseudomonadati</taxon>
        <taxon>Pseudomonadota</taxon>
        <taxon>Gammaproteobacteria</taxon>
        <taxon>Lysobacterales</taxon>
        <taxon>Lysobacteraceae</taxon>
        <taxon>Aquimonas</taxon>
    </lineage>
</organism>
<accession>A0A1G7AAR6</accession>
<dbReference type="SUPFAM" id="SSF53448">
    <property type="entry name" value="Nucleotide-diphospho-sugar transferases"/>
    <property type="match status" value="1"/>
</dbReference>
<protein>
    <recommendedName>
        <fullName evidence="3">Glycosyltransferase</fullName>
    </recommendedName>
</protein>
<dbReference type="RefSeq" id="WP_091246020.1">
    <property type="nucleotide sequence ID" value="NZ_FNAG01000022.1"/>
</dbReference>
<sequence length="231" mass="25322">MSGALALFVKTPGLSPVKTRLAQSIGEARAQALYLACADAVSELLQRFARESGVRCYWAIAEDDPLAIAFWAARGGLDWRGQGEGGLGTRMARVHHRLVREHGFGILVGADTPQLRLADLHRAADWLRPAQSRQVWGPAEDGGFWLYGGSRTAPVVLWESVRYSQPRTGSEFHTALADYGDWLDLPTLCDLDTVEDLAALADALRVLPEPLPAQRRVLTEVEALLDALRRA</sequence>
<gene>
    <name evidence="1" type="ORF">SAMN04488509_12212</name>
</gene>
<evidence type="ECO:0000313" key="2">
    <source>
        <dbReference type="Proteomes" id="UP000199603"/>
    </source>
</evidence>
<dbReference type="PANTHER" id="PTHR36529:SF1">
    <property type="entry name" value="GLYCOSYLTRANSFERASE"/>
    <property type="match status" value="1"/>
</dbReference>
<dbReference type="Pfam" id="PF09837">
    <property type="entry name" value="DUF2064"/>
    <property type="match status" value="1"/>
</dbReference>
<dbReference type="InterPro" id="IPR029044">
    <property type="entry name" value="Nucleotide-diphossugar_trans"/>
</dbReference>
<proteinExistence type="predicted"/>
<keyword evidence="2" id="KW-1185">Reference proteome</keyword>
<evidence type="ECO:0000313" key="1">
    <source>
        <dbReference type="EMBL" id="SDE12038.1"/>
    </source>
</evidence>
<dbReference type="OrthoDB" id="9798250at2"/>
<dbReference type="AlphaFoldDB" id="A0A1G7AAR6"/>
<evidence type="ECO:0008006" key="3">
    <source>
        <dbReference type="Google" id="ProtNLM"/>
    </source>
</evidence>
<dbReference type="Proteomes" id="UP000199603">
    <property type="component" value="Unassembled WGS sequence"/>
</dbReference>
<reference evidence="1 2" key="1">
    <citation type="submission" date="2016-10" db="EMBL/GenBank/DDBJ databases">
        <authorList>
            <person name="de Groot N.N."/>
        </authorList>
    </citation>
    <scope>NUCLEOTIDE SEQUENCE [LARGE SCALE GENOMIC DNA]</scope>
    <source>
        <strain evidence="1 2">DSM 16957</strain>
    </source>
</reference>
<dbReference type="STRING" id="265719.SAMN04488509_12212"/>
<name>A0A1G7AAR6_9GAMM</name>
<dbReference type="PANTHER" id="PTHR36529">
    <property type="entry name" value="SLL1095 PROTEIN"/>
    <property type="match status" value="1"/>
</dbReference>
<dbReference type="InterPro" id="IPR018641">
    <property type="entry name" value="Trfase_1_rSAM/seldom-assoc"/>
</dbReference>
<dbReference type="EMBL" id="FNAG01000022">
    <property type="protein sequence ID" value="SDE12038.1"/>
    <property type="molecule type" value="Genomic_DNA"/>
</dbReference>